<dbReference type="PANTHER" id="PTHR12829">
    <property type="entry name" value="N6-ADENOSINE-METHYLTRANSFERASE"/>
    <property type="match status" value="1"/>
</dbReference>
<dbReference type="GO" id="GO:0001734">
    <property type="term" value="F:mRNA m(6)A methyltransferase activity"/>
    <property type="evidence" value="ECO:0007669"/>
    <property type="project" value="UniProtKB-ARBA"/>
</dbReference>
<evidence type="ECO:0000256" key="2">
    <source>
        <dbReference type="ARBA" id="ARBA00022679"/>
    </source>
</evidence>
<dbReference type="SUPFAM" id="SSF53335">
    <property type="entry name" value="S-adenosyl-L-methionine-dependent methyltransferases"/>
    <property type="match status" value="1"/>
</dbReference>
<accession>A0A6M3XLL2</accession>
<organism evidence="4">
    <name type="scientific">viral metagenome</name>
    <dbReference type="NCBI Taxonomy" id="1070528"/>
    <lineage>
        <taxon>unclassified sequences</taxon>
        <taxon>metagenomes</taxon>
        <taxon>organismal metagenomes</taxon>
    </lineage>
</organism>
<dbReference type="PANTHER" id="PTHR12829:SF7">
    <property type="entry name" value="N6-ADENOSINE-METHYLTRANSFERASE CATALYTIC SUBUNIT"/>
    <property type="match status" value="1"/>
</dbReference>
<dbReference type="InterPro" id="IPR007757">
    <property type="entry name" value="MT-A70-like"/>
</dbReference>
<evidence type="ECO:0000256" key="3">
    <source>
        <dbReference type="ARBA" id="ARBA00022691"/>
    </source>
</evidence>
<keyword evidence="3" id="KW-0949">S-adenosyl-L-methionine</keyword>
<gene>
    <name evidence="4" type="ORF">TM448B00955_0010</name>
</gene>
<dbReference type="AlphaFoldDB" id="A0A6M3XLL2"/>
<dbReference type="GO" id="GO:0032259">
    <property type="term" value="P:methylation"/>
    <property type="evidence" value="ECO:0007669"/>
    <property type="project" value="UniProtKB-KW"/>
</dbReference>
<keyword evidence="1 4" id="KW-0489">Methyltransferase</keyword>
<sequence>MGAEKQEACQLYIEQEIERGLAEGKTSYSLGKEIAVWIEKLFEVKMKPQTIEKRAQRVQEDLKTNVFIEPTSKEHIPPKFIIGTENEILAKASEIRKEKKVERDLKEKELKAEIIEQPIPSNKYQTIVVDPPWPVKKIIRDERPNQGAFDYPTMSIEEIVKLKISDLTSDNCHIYLWTTHKFLPVSFLILEEWGFKYQCLLTWVKNVGMTPFSWMYSTEHCLFGRKGSLDLLKLGERLDFNGKVREHSRKPDEFYELVKRVSPGPRIDCFSREQREGFDQFGNEQDKF</sequence>
<dbReference type="Pfam" id="PF05063">
    <property type="entry name" value="MT-A70"/>
    <property type="match status" value="1"/>
</dbReference>
<reference evidence="4" key="1">
    <citation type="submission" date="2020-03" db="EMBL/GenBank/DDBJ databases">
        <title>The deep terrestrial virosphere.</title>
        <authorList>
            <person name="Holmfeldt K."/>
            <person name="Nilsson E."/>
            <person name="Simone D."/>
            <person name="Lopez-Fernandez M."/>
            <person name="Wu X."/>
            <person name="de Brujin I."/>
            <person name="Lundin D."/>
            <person name="Andersson A."/>
            <person name="Bertilsson S."/>
            <person name="Dopson M."/>
        </authorList>
    </citation>
    <scope>NUCLEOTIDE SEQUENCE</scope>
    <source>
        <strain evidence="4">TM448B00955</strain>
    </source>
</reference>
<dbReference type="Gene3D" id="3.40.50.150">
    <property type="entry name" value="Vaccinia Virus protein VP39"/>
    <property type="match status" value="1"/>
</dbReference>
<keyword evidence="2 4" id="KW-0808">Transferase</keyword>
<evidence type="ECO:0000313" key="4">
    <source>
        <dbReference type="EMBL" id="QJH97245.1"/>
    </source>
</evidence>
<evidence type="ECO:0000256" key="1">
    <source>
        <dbReference type="ARBA" id="ARBA00022603"/>
    </source>
</evidence>
<name>A0A6M3XLL2_9ZZZZ</name>
<dbReference type="PROSITE" id="PS51143">
    <property type="entry name" value="MT_A70"/>
    <property type="match status" value="1"/>
</dbReference>
<proteinExistence type="predicted"/>
<dbReference type="GO" id="GO:0005634">
    <property type="term" value="C:nucleus"/>
    <property type="evidence" value="ECO:0007669"/>
    <property type="project" value="TreeGrafter"/>
</dbReference>
<dbReference type="InterPro" id="IPR029063">
    <property type="entry name" value="SAM-dependent_MTases_sf"/>
</dbReference>
<dbReference type="EMBL" id="MT144679">
    <property type="protein sequence ID" value="QJH97245.1"/>
    <property type="molecule type" value="Genomic_DNA"/>
</dbReference>
<protein>
    <submittedName>
        <fullName evidence="4">Putative methyltransferase</fullName>
    </submittedName>
</protein>